<dbReference type="VEuPathDB" id="FungiDB:MYCTH_2308522"/>
<dbReference type="Pfam" id="PF10263">
    <property type="entry name" value="SprT-like"/>
    <property type="match status" value="1"/>
</dbReference>
<name>G2QJY6_THET4</name>
<sequence>MARLTRPRTIWSDDEDEEFPDLDALVSRKKYQPQENDLTIQENLKATPKTGLVAKTASTIRRRKLGPITDNLLLKAWAPDSAEADRERNGAGQGKGSSRPKRAGVELRTRNTRPAVAPPPSSPHDEDQEYVSAQEEITIIEDVSMFDDTFHSCNSEDSDFVNGEASEDEDEDVFADSPPRRPRSRPRLGLMDKKPRARAGENAAGSTCSNPKTKPGTSRGPAAKGGISLQQDHTSKLRGTLRMGETSTEGDRDLADSMSKLRLNQTEGETGKSRTSATSDREITPPSTPPRSRPGLVSPKKLPRIPITPHRPSSDLFWSQEFVDDWNDEHSPRKQLFPDAVAARRNSPAKTSAEKPSQKTAGAKKPSDREAKRAFEATKRELAEKFLQELDTVITQGRLAELAESTGGIRVIWTNKLNTTAGRANWKRETIRTCQPDGTTTTRHKHHASIELAEKVIDDAHRLLNVLAHEFCHLANFMVSGVTTNPHGREFKAWAAQCSRAFADRGVQVTTKHSYDIDFKYVWACVECCTEFKRHSRSIDPARHRCGRCRGELRQIKPAPRGSGKKAGGDGEASKGKVVSEYQAFVKEQMRLVKEENPKSPQKEIMKIVASRWAAKKGAASAMTPDQQVKKLEEGLEELTV</sequence>
<protein>
    <recommendedName>
        <fullName evidence="2">SprT-like domain-containing protein</fullName>
    </recommendedName>
</protein>
<dbReference type="eggNOG" id="KOG3854">
    <property type="taxonomic scope" value="Eukaryota"/>
</dbReference>
<dbReference type="RefSeq" id="XP_003665137.1">
    <property type="nucleotide sequence ID" value="XM_003665089.1"/>
</dbReference>
<dbReference type="CDD" id="cd00084">
    <property type="entry name" value="HMG-box_SF"/>
    <property type="match status" value="1"/>
</dbReference>
<dbReference type="STRING" id="573729.G2QJY6"/>
<feature type="region of interest" description="Disordered" evidence="1">
    <location>
        <begin position="148"/>
        <end position="314"/>
    </location>
</feature>
<dbReference type="OMA" id="FWDPEVN"/>
<proteinExistence type="predicted"/>
<dbReference type="Proteomes" id="UP000007322">
    <property type="component" value="Chromosome 5"/>
</dbReference>
<dbReference type="InterPro" id="IPR006640">
    <property type="entry name" value="SprT-like_domain"/>
</dbReference>
<dbReference type="InterPro" id="IPR035240">
    <property type="entry name" value="SprT_Zn_ribbon"/>
</dbReference>
<feature type="region of interest" description="Disordered" evidence="1">
    <location>
        <begin position="329"/>
        <end position="373"/>
    </location>
</feature>
<dbReference type="PANTHER" id="PTHR23099:SF0">
    <property type="entry name" value="GERM CELL NUCLEAR ACIDIC PROTEIN"/>
    <property type="match status" value="1"/>
</dbReference>
<reference evidence="3 4" key="1">
    <citation type="journal article" date="2011" name="Nat. Biotechnol.">
        <title>Comparative genomic analysis of the thermophilic biomass-degrading fungi Myceliophthora thermophila and Thielavia terrestris.</title>
        <authorList>
            <person name="Berka R.M."/>
            <person name="Grigoriev I.V."/>
            <person name="Otillar R."/>
            <person name="Salamov A."/>
            <person name="Grimwood J."/>
            <person name="Reid I."/>
            <person name="Ishmael N."/>
            <person name="John T."/>
            <person name="Darmond C."/>
            <person name="Moisan M.-C."/>
            <person name="Henrissat B."/>
            <person name="Coutinho P.M."/>
            <person name="Lombard V."/>
            <person name="Natvig D.O."/>
            <person name="Lindquist E."/>
            <person name="Schmutz J."/>
            <person name="Lucas S."/>
            <person name="Harris P."/>
            <person name="Powlowski J."/>
            <person name="Bellemare A."/>
            <person name="Taylor D."/>
            <person name="Butler G."/>
            <person name="de Vries R.P."/>
            <person name="Allijn I.E."/>
            <person name="van den Brink J."/>
            <person name="Ushinsky S."/>
            <person name="Storms R."/>
            <person name="Powell A.J."/>
            <person name="Paulsen I.T."/>
            <person name="Elbourne L.D.H."/>
            <person name="Baker S.E."/>
            <person name="Magnuson J."/>
            <person name="LaBoissiere S."/>
            <person name="Clutterbuck A.J."/>
            <person name="Martinez D."/>
            <person name="Wogulis M."/>
            <person name="de Leon A.L."/>
            <person name="Rey M.W."/>
            <person name="Tsang A."/>
        </authorList>
    </citation>
    <scope>NUCLEOTIDE SEQUENCE [LARGE SCALE GENOMIC DNA]</scope>
    <source>
        <strain evidence="4">ATCC 42464 / BCRC 31852 / DSM 1799</strain>
    </source>
</reference>
<evidence type="ECO:0000313" key="4">
    <source>
        <dbReference type="Proteomes" id="UP000007322"/>
    </source>
</evidence>
<dbReference type="PANTHER" id="PTHR23099">
    <property type="entry name" value="TRANSCRIPTIONAL REGULATOR"/>
    <property type="match status" value="1"/>
</dbReference>
<feature type="compositionally biased region" description="Polar residues" evidence="1">
    <location>
        <begin position="262"/>
        <end position="278"/>
    </location>
</feature>
<dbReference type="AlphaFoldDB" id="G2QJY6"/>
<dbReference type="SMART" id="SM00731">
    <property type="entry name" value="SprT"/>
    <property type="match status" value="1"/>
</dbReference>
<evidence type="ECO:0000259" key="2">
    <source>
        <dbReference type="SMART" id="SM00731"/>
    </source>
</evidence>
<dbReference type="HOGENOM" id="CLU_012966_3_3_1"/>
<keyword evidence="4" id="KW-1185">Reference proteome</keyword>
<dbReference type="GeneID" id="11507243"/>
<dbReference type="KEGG" id="mtm:MYCTH_2308522"/>
<dbReference type="InterPro" id="IPR036910">
    <property type="entry name" value="HMG_box_dom_sf"/>
</dbReference>
<dbReference type="GO" id="GO:0006950">
    <property type="term" value="P:response to stress"/>
    <property type="evidence" value="ECO:0007669"/>
    <property type="project" value="UniProtKB-ARBA"/>
</dbReference>
<organism evidence="3 4">
    <name type="scientific">Thermothelomyces thermophilus (strain ATCC 42464 / BCRC 31852 / DSM 1799)</name>
    <name type="common">Sporotrichum thermophile</name>
    <dbReference type="NCBI Taxonomy" id="573729"/>
    <lineage>
        <taxon>Eukaryota</taxon>
        <taxon>Fungi</taxon>
        <taxon>Dikarya</taxon>
        <taxon>Ascomycota</taxon>
        <taxon>Pezizomycotina</taxon>
        <taxon>Sordariomycetes</taxon>
        <taxon>Sordariomycetidae</taxon>
        <taxon>Sordariales</taxon>
        <taxon>Chaetomiaceae</taxon>
        <taxon>Thermothelomyces</taxon>
    </lineage>
</organism>
<dbReference type="InParanoid" id="G2QJY6"/>
<feature type="compositionally biased region" description="Acidic residues" evidence="1">
    <location>
        <begin position="165"/>
        <end position="174"/>
    </location>
</feature>
<evidence type="ECO:0000256" key="1">
    <source>
        <dbReference type="SAM" id="MobiDB-lite"/>
    </source>
</evidence>
<feature type="region of interest" description="Disordered" evidence="1">
    <location>
        <begin position="75"/>
        <end position="133"/>
    </location>
</feature>
<accession>G2QJY6</accession>
<dbReference type="OrthoDB" id="20772at2759"/>
<dbReference type="GO" id="GO:0005634">
    <property type="term" value="C:nucleus"/>
    <property type="evidence" value="ECO:0007669"/>
    <property type="project" value="TreeGrafter"/>
</dbReference>
<dbReference type="EMBL" id="CP003006">
    <property type="protein sequence ID" value="AEO59892.1"/>
    <property type="molecule type" value="Genomic_DNA"/>
</dbReference>
<evidence type="ECO:0000313" key="3">
    <source>
        <dbReference type="EMBL" id="AEO59892.1"/>
    </source>
</evidence>
<feature type="compositionally biased region" description="Polar residues" evidence="1">
    <location>
        <begin position="204"/>
        <end position="216"/>
    </location>
</feature>
<gene>
    <name evidence="3" type="ORF">MYCTH_2308522</name>
</gene>
<dbReference type="Gene3D" id="1.10.30.10">
    <property type="entry name" value="High mobility group box domain"/>
    <property type="match status" value="1"/>
</dbReference>
<dbReference type="SUPFAM" id="SSF47095">
    <property type="entry name" value="HMG-box"/>
    <property type="match status" value="1"/>
</dbReference>
<dbReference type="Pfam" id="PF17283">
    <property type="entry name" value="Zn_ribbon_SprT"/>
    <property type="match status" value="1"/>
</dbReference>
<feature type="domain" description="SprT-like" evidence="2">
    <location>
        <begin position="388"/>
        <end position="556"/>
    </location>
</feature>